<evidence type="ECO:0008006" key="3">
    <source>
        <dbReference type="Google" id="ProtNLM"/>
    </source>
</evidence>
<dbReference type="GO" id="GO:0009306">
    <property type="term" value="P:protein secretion"/>
    <property type="evidence" value="ECO:0007669"/>
    <property type="project" value="InterPro"/>
</dbReference>
<name>A0A7W3J0W2_9ACTN</name>
<dbReference type="Proteomes" id="UP000580910">
    <property type="component" value="Unassembled WGS sequence"/>
</dbReference>
<dbReference type="InterPro" id="IPR022536">
    <property type="entry name" value="EspC"/>
</dbReference>
<proteinExistence type="predicted"/>
<evidence type="ECO:0000313" key="1">
    <source>
        <dbReference type="EMBL" id="MBA8804211.1"/>
    </source>
</evidence>
<dbReference type="AlphaFoldDB" id="A0A7W3J0W2"/>
<dbReference type="Pfam" id="PF10824">
    <property type="entry name" value="T7SS_ESX_EspC"/>
    <property type="match status" value="1"/>
</dbReference>
<keyword evidence="2" id="KW-1185">Reference proteome</keyword>
<dbReference type="EMBL" id="JACGXA010000001">
    <property type="protein sequence ID" value="MBA8804211.1"/>
    <property type="molecule type" value="Genomic_DNA"/>
</dbReference>
<sequence length="104" mass="10621">MSGEIAVVTDAMRRHAGDLDRLASWTYQGVEAGRTVSTPGDAYGVLCSFIGAAMVPAQATGIASTALAVASLGATAAQLRAVAEVFDEVDDVVGSAMNRFRGNS</sequence>
<accession>A0A7W3J0W2</accession>
<gene>
    <name evidence="1" type="ORF">FB382_002502</name>
</gene>
<reference evidence="1 2" key="1">
    <citation type="submission" date="2020-07" db="EMBL/GenBank/DDBJ databases">
        <title>Sequencing the genomes of 1000 actinobacteria strains.</title>
        <authorList>
            <person name="Klenk H.-P."/>
        </authorList>
    </citation>
    <scope>NUCLEOTIDE SEQUENCE [LARGE SCALE GENOMIC DNA]</scope>
    <source>
        <strain evidence="1 2">DSM 21349</strain>
    </source>
</reference>
<dbReference type="RefSeq" id="WP_182539589.1">
    <property type="nucleotide sequence ID" value="NZ_JACGXA010000001.1"/>
</dbReference>
<organism evidence="1 2">
    <name type="scientific">Nocardioides ginsengisegetis</name>
    <dbReference type="NCBI Taxonomy" id="661491"/>
    <lineage>
        <taxon>Bacteria</taxon>
        <taxon>Bacillati</taxon>
        <taxon>Actinomycetota</taxon>
        <taxon>Actinomycetes</taxon>
        <taxon>Propionibacteriales</taxon>
        <taxon>Nocardioidaceae</taxon>
        <taxon>Nocardioides</taxon>
    </lineage>
</organism>
<evidence type="ECO:0000313" key="2">
    <source>
        <dbReference type="Proteomes" id="UP000580910"/>
    </source>
</evidence>
<comment type="caution">
    <text evidence="1">The sequence shown here is derived from an EMBL/GenBank/DDBJ whole genome shotgun (WGS) entry which is preliminary data.</text>
</comment>
<protein>
    <recommendedName>
        <fullName evidence="3">Excreted virulence factor EspC, type VII ESX diderm</fullName>
    </recommendedName>
</protein>